<feature type="compositionally biased region" description="Polar residues" evidence="1">
    <location>
        <begin position="534"/>
        <end position="546"/>
    </location>
</feature>
<accession>L0AXV2</accession>
<dbReference type="InterPro" id="IPR007480">
    <property type="entry name" value="DUF529"/>
</dbReference>
<feature type="compositionally biased region" description="Polar residues" evidence="1">
    <location>
        <begin position="56"/>
        <end position="68"/>
    </location>
</feature>
<dbReference type="VEuPathDB" id="PiroplasmaDB:BEWA_025930"/>
<keyword evidence="2" id="KW-0732">Signal</keyword>
<feature type="region of interest" description="Disordered" evidence="1">
    <location>
        <begin position="21"/>
        <end position="87"/>
    </location>
</feature>
<protein>
    <submittedName>
        <fullName evidence="3">Signal peptide-containing protein</fullName>
    </submittedName>
</protein>
<dbReference type="EMBL" id="CP001669">
    <property type="protein sequence ID" value="AFZ79744.1"/>
    <property type="molecule type" value="Genomic_DNA"/>
</dbReference>
<proteinExistence type="predicted"/>
<feature type="signal peptide" evidence="2">
    <location>
        <begin position="1"/>
        <end position="18"/>
    </location>
</feature>
<dbReference type="AlphaFoldDB" id="L0AXV2"/>
<dbReference type="Pfam" id="PF04385">
    <property type="entry name" value="FAINT"/>
    <property type="match status" value="2"/>
</dbReference>
<feature type="compositionally biased region" description="Polar residues" evidence="1">
    <location>
        <begin position="554"/>
        <end position="569"/>
    </location>
</feature>
<gene>
    <name evidence="3" type="ORF">BEWA_025930</name>
</gene>
<evidence type="ECO:0000256" key="1">
    <source>
        <dbReference type="SAM" id="MobiDB-lite"/>
    </source>
</evidence>
<feature type="compositionally biased region" description="Basic and acidic residues" evidence="1">
    <location>
        <begin position="69"/>
        <end position="79"/>
    </location>
</feature>
<dbReference type="Proteomes" id="UP000031512">
    <property type="component" value="Chromosome 1"/>
</dbReference>
<feature type="compositionally biased region" description="Basic and acidic residues" evidence="1">
    <location>
        <begin position="43"/>
        <end position="55"/>
    </location>
</feature>
<name>L0AXV2_THEEQ</name>
<dbReference type="RefSeq" id="XP_004829410.1">
    <property type="nucleotide sequence ID" value="XM_004829353.1"/>
</dbReference>
<feature type="compositionally biased region" description="Polar residues" evidence="1">
    <location>
        <begin position="23"/>
        <end position="34"/>
    </location>
</feature>
<evidence type="ECO:0000256" key="2">
    <source>
        <dbReference type="SAM" id="SignalP"/>
    </source>
</evidence>
<reference evidence="3 4" key="1">
    <citation type="journal article" date="2012" name="BMC Genomics">
        <title>Comparative genomic analysis and phylogenetic position of Theileria equi.</title>
        <authorList>
            <person name="Kappmeyer L.S."/>
            <person name="Thiagarajan M."/>
            <person name="Herndon D.R."/>
            <person name="Ramsay J.D."/>
            <person name="Caler E."/>
            <person name="Djikeng A."/>
            <person name="Gillespie J.J."/>
            <person name="Lau A.O."/>
            <person name="Roalson E.H."/>
            <person name="Silva J.C."/>
            <person name="Silva M.G."/>
            <person name="Suarez C.E."/>
            <person name="Ueti M.W."/>
            <person name="Nene V.M."/>
            <person name="Mealey R.H."/>
            <person name="Knowles D.P."/>
            <person name="Brayton K.A."/>
        </authorList>
    </citation>
    <scope>NUCLEOTIDE SEQUENCE [LARGE SCALE GENOMIC DNA]</scope>
    <source>
        <strain evidence="3 4">WA</strain>
    </source>
</reference>
<organism evidence="3 4">
    <name type="scientific">Theileria equi strain WA</name>
    <dbReference type="NCBI Taxonomy" id="1537102"/>
    <lineage>
        <taxon>Eukaryota</taxon>
        <taxon>Sar</taxon>
        <taxon>Alveolata</taxon>
        <taxon>Apicomplexa</taxon>
        <taxon>Aconoidasida</taxon>
        <taxon>Piroplasmida</taxon>
        <taxon>Theileriidae</taxon>
        <taxon>Theileria</taxon>
    </lineage>
</organism>
<sequence>MKVLTVLWTVCLVRLCHGEDDLQAQTSPDTTEQESPAPETSEEPQHNEEASEKTLQDVSTEDVTNIDQSDSKPDLKSKVDSSQFDLEEEDEGSVKVLKLTVKNGGTTKELKYDGKEVWSATWIVGFPCSSASLYFDGEKPTLVILKTKGWGGKESTVYKHHDGSKWNTGDKEEHNKKLEELRKKTSDTPVESGIIDISNKPNDKEAIFVEYDDEGIVYKSYTLRDNVTAKTVKDGDATIWTAKDGHECLKIFTYSNDNVNLCRLNVKSSDVITPHFFEKVDGEWKSLEHPTFSQKLNALLEPVNKKMRLEFLMLSDDVADLYEYYSGGMLVTIAFPKFKTTSVSYIGEIWKANDDKEECACARFYTIRGWICRVYIKKGDGTEIKNFEYSNNKWNSVTNRNTLINTCNSYIPSEDTKTKVTSGSIDVTKEDNTVYNTRTFTVSGVNVKRYIPLPDKFINEVKDGGLSIWKAPDGMKRCVSCEFKSKGNVSLTSMLVCTSFELWFLYFEKNGNGEWKSIERKEFDKKIEDMKNMETPQPSVESTGNDPQDVCAPSDNTDTQSSGQVTSLQESGNDHSESPSSGSEEQSPTEEDAREQDKPQDSE</sequence>
<feature type="chain" id="PRO_5003939524" evidence="2">
    <location>
        <begin position="19"/>
        <end position="603"/>
    </location>
</feature>
<dbReference type="KEGG" id="beq:BEWA_025930"/>
<dbReference type="GeneID" id="15806922"/>
<evidence type="ECO:0000313" key="4">
    <source>
        <dbReference type="Proteomes" id="UP000031512"/>
    </source>
</evidence>
<keyword evidence="4" id="KW-1185">Reference proteome</keyword>
<feature type="region of interest" description="Disordered" evidence="1">
    <location>
        <begin position="534"/>
        <end position="603"/>
    </location>
</feature>
<evidence type="ECO:0000313" key="3">
    <source>
        <dbReference type="EMBL" id="AFZ79744.1"/>
    </source>
</evidence>